<proteinExistence type="predicted"/>
<dbReference type="Proteomes" id="UP000717696">
    <property type="component" value="Unassembled WGS sequence"/>
</dbReference>
<dbReference type="PANTHER" id="PTHR32361">
    <property type="entry name" value="FERRIC/CUPRIC REDUCTASE TRANSMEMBRANE COMPONENT"/>
    <property type="match status" value="1"/>
</dbReference>
<dbReference type="GO" id="GO:0006879">
    <property type="term" value="P:intracellular iron ion homeostasis"/>
    <property type="evidence" value="ECO:0007669"/>
    <property type="project" value="TreeGrafter"/>
</dbReference>
<keyword evidence="2" id="KW-0812">Transmembrane</keyword>
<dbReference type="OrthoDB" id="5244652at2759"/>
<keyword evidence="2" id="KW-0472">Membrane</keyword>
<protein>
    <recommendedName>
        <fullName evidence="5">Ferric oxidoreductase domain-containing protein</fullName>
    </recommendedName>
</protein>
<keyword evidence="4" id="KW-1185">Reference proteome</keyword>
<feature type="transmembrane region" description="Helical" evidence="2">
    <location>
        <begin position="57"/>
        <end position="77"/>
    </location>
</feature>
<evidence type="ECO:0000256" key="1">
    <source>
        <dbReference type="ARBA" id="ARBA00022448"/>
    </source>
</evidence>
<evidence type="ECO:0008006" key="5">
    <source>
        <dbReference type="Google" id="ProtNLM"/>
    </source>
</evidence>
<evidence type="ECO:0000313" key="4">
    <source>
        <dbReference type="Proteomes" id="UP000717696"/>
    </source>
</evidence>
<keyword evidence="2" id="KW-1133">Transmembrane helix</keyword>
<dbReference type="GO" id="GO:0000293">
    <property type="term" value="F:ferric-chelate reductase activity"/>
    <property type="evidence" value="ECO:0007669"/>
    <property type="project" value="TreeGrafter"/>
</dbReference>
<sequence length="477" mass="55234">METTLWYPISFCIIFAICFILWILKYFLPDLQTRYLRHLKYPILIQRRRYWDSITRFEALLLLLFLATNLVIILVPFNSHTNSITWKQVERRCAFAACVNMVPLCLGGRMGPIVQALNIHRSSYLFFHHWIGRVAFVEAVSHATIMLSLQPRSSALLTSGWAVIWLCSTLYRLFRLLVIPLNGKVTGIQSLDHATRIDLKLSKSVYIPPGSYFNLFFPGRAGWIHSYPVVAFWHTPEKENPSRNVSNISFLLRPRGSHAKALINLDLEDKIRLDGPFGQDLKLNDYENLVLPVKGLGIAGVLPIALDIAERRYYDDNIRGQLEKLSDEERALYEEARLTEPRARATLIKKIKEKATTILKLSTKLHFRDTTQKVVILWSLEHESQIGAVKDQLQSLQKLDPNNSLLVVWCGYPHRRNREASKKPPETPFKEEEGYWRLIEPNPKSQPFDEIIMQKIEEERKVLQGRMMVLSKALLLY</sequence>
<accession>A0A9P9DPP3</accession>
<dbReference type="Gene3D" id="3.40.50.80">
    <property type="entry name" value="Nucleotide-binding domain of ferredoxin-NADP reductase (FNR) module"/>
    <property type="match status" value="1"/>
</dbReference>
<dbReference type="GO" id="GO:0005886">
    <property type="term" value="C:plasma membrane"/>
    <property type="evidence" value="ECO:0007669"/>
    <property type="project" value="TreeGrafter"/>
</dbReference>
<dbReference type="InterPro" id="IPR051410">
    <property type="entry name" value="Ferric/Cupric_Reductase"/>
</dbReference>
<feature type="transmembrane region" description="Helical" evidence="2">
    <location>
        <begin position="6"/>
        <end position="28"/>
    </location>
</feature>
<dbReference type="GO" id="GO:0015677">
    <property type="term" value="P:copper ion import"/>
    <property type="evidence" value="ECO:0007669"/>
    <property type="project" value="TreeGrafter"/>
</dbReference>
<evidence type="ECO:0000313" key="3">
    <source>
        <dbReference type="EMBL" id="KAH7123400.1"/>
    </source>
</evidence>
<reference evidence="3" key="1">
    <citation type="journal article" date="2021" name="Nat. Commun.">
        <title>Genetic determinants of endophytism in the Arabidopsis root mycobiome.</title>
        <authorList>
            <person name="Mesny F."/>
            <person name="Miyauchi S."/>
            <person name="Thiergart T."/>
            <person name="Pickel B."/>
            <person name="Atanasova L."/>
            <person name="Karlsson M."/>
            <person name="Huettel B."/>
            <person name="Barry K.W."/>
            <person name="Haridas S."/>
            <person name="Chen C."/>
            <person name="Bauer D."/>
            <person name="Andreopoulos W."/>
            <person name="Pangilinan J."/>
            <person name="LaButti K."/>
            <person name="Riley R."/>
            <person name="Lipzen A."/>
            <person name="Clum A."/>
            <person name="Drula E."/>
            <person name="Henrissat B."/>
            <person name="Kohler A."/>
            <person name="Grigoriev I.V."/>
            <person name="Martin F.M."/>
            <person name="Hacquard S."/>
        </authorList>
    </citation>
    <scope>NUCLEOTIDE SEQUENCE</scope>
    <source>
        <strain evidence="3">MPI-CAGE-AT-0021</strain>
    </source>
</reference>
<dbReference type="GO" id="GO:0006826">
    <property type="term" value="P:iron ion transport"/>
    <property type="evidence" value="ECO:0007669"/>
    <property type="project" value="TreeGrafter"/>
</dbReference>
<organism evidence="3 4">
    <name type="scientific">Dactylonectria estremocensis</name>
    <dbReference type="NCBI Taxonomy" id="1079267"/>
    <lineage>
        <taxon>Eukaryota</taxon>
        <taxon>Fungi</taxon>
        <taxon>Dikarya</taxon>
        <taxon>Ascomycota</taxon>
        <taxon>Pezizomycotina</taxon>
        <taxon>Sordariomycetes</taxon>
        <taxon>Hypocreomycetidae</taxon>
        <taxon>Hypocreales</taxon>
        <taxon>Nectriaceae</taxon>
        <taxon>Dactylonectria</taxon>
    </lineage>
</organism>
<keyword evidence="1" id="KW-0813">Transport</keyword>
<dbReference type="EMBL" id="JAGMUU010000025">
    <property type="protein sequence ID" value="KAH7123400.1"/>
    <property type="molecule type" value="Genomic_DNA"/>
</dbReference>
<name>A0A9P9DPP3_9HYPO</name>
<gene>
    <name evidence="3" type="ORF">B0J13DRAFT_455918</name>
</gene>
<dbReference type="InterPro" id="IPR039261">
    <property type="entry name" value="FNR_nucleotide-bd"/>
</dbReference>
<evidence type="ECO:0000256" key="2">
    <source>
        <dbReference type="SAM" id="Phobius"/>
    </source>
</evidence>
<comment type="caution">
    <text evidence="3">The sequence shown here is derived from an EMBL/GenBank/DDBJ whole genome shotgun (WGS) entry which is preliminary data.</text>
</comment>
<dbReference type="AlphaFoldDB" id="A0A9P9DPP3"/>